<reference evidence="3 4" key="1">
    <citation type="submission" date="2016-09" db="EMBL/GenBank/DDBJ databases">
        <title>Extensive genetic diversity and differential bi-allelic expression allows diatom success in the polar Southern Ocean.</title>
        <authorList>
            <consortium name="DOE Joint Genome Institute"/>
            <person name="Mock T."/>
            <person name="Otillar R.P."/>
            <person name="Strauss J."/>
            <person name="Dupont C."/>
            <person name="Frickenhaus S."/>
            <person name="Maumus F."/>
            <person name="Mcmullan M."/>
            <person name="Sanges R."/>
            <person name="Schmutz J."/>
            <person name="Toseland A."/>
            <person name="Valas R."/>
            <person name="Veluchamy A."/>
            <person name="Ward B.J."/>
            <person name="Allen A."/>
            <person name="Barry K."/>
            <person name="Falciatore A."/>
            <person name="Ferrante M."/>
            <person name="Fortunato A.E."/>
            <person name="Gloeckner G."/>
            <person name="Gruber A."/>
            <person name="Hipkin R."/>
            <person name="Janech M."/>
            <person name="Kroth P."/>
            <person name="Leese F."/>
            <person name="Lindquist E."/>
            <person name="Lyon B.R."/>
            <person name="Martin J."/>
            <person name="Mayer C."/>
            <person name="Parker M."/>
            <person name="Quesneville H."/>
            <person name="Raymond J."/>
            <person name="Uhlig C."/>
            <person name="Valentin K.U."/>
            <person name="Worden A.Z."/>
            <person name="Armbrust E.V."/>
            <person name="Bowler C."/>
            <person name="Green B."/>
            <person name="Moulton V."/>
            <person name="Van Oosterhout C."/>
            <person name="Grigoriev I."/>
        </authorList>
    </citation>
    <scope>NUCLEOTIDE SEQUENCE [LARGE SCALE GENOMIC DNA]</scope>
    <source>
        <strain evidence="3 4">CCMP1102</strain>
    </source>
</reference>
<accession>A0A1E7EUI2</accession>
<feature type="region of interest" description="Disordered" evidence="1">
    <location>
        <begin position="1"/>
        <end position="124"/>
    </location>
</feature>
<dbReference type="InParanoid" id="A0A1E7EUI2"/>
<feature type="domain" description="W2" evidence="2">
    <location>
        <begin position="114"/>
        <end position="285"/>
    </location>
</feature>
<dbReference type="Proteomes" id="UP000095751">
    <property type="component" value="Unassembled WGS sequence"/>
</dbReference>
<dbReference type="SUPFAM" id="SSF48371">
    <property type="entry name" value="ARM repeat"/>
    <property type="match status" value="1"/>
</dbReference>
<name>A0A1E7EUI2_9STRA</name>
<evidence type="ECO:0000313" key="3">
    <source>
        <dbReference type="EMBL" id="OEU09489.1"/>
    </source>
</evidence>
<evidence type="ECO:0000259" key="2">
    <source>
        <dbReference type="PROSITE" id="PS51363"/>
    </source>
</evidence>
<sequence length="290" mass="32802">MNAVAADQDYHDEKNARNERDNNRQNDDRYDDRYDDQRGNGGGGRYDGGGGGGRYDEQPRPQSYDEPQKSSVADLLKPKARPMEENILKVPTKDHSDNFLKAPSKVKPKPVAEKSKTAPSAPTPVKVVDDSDILAEFASGNKLGTDLQAWVESLPVVPSVERLVFHLLTETEKSTPDLECGWAESAKYGAALVSLVEDDLLKQKEILFAVQKYSQSLGMPKLDDEYVVQAMFRAMYKFDLADDETFTLWKEDESPEHEAGKLKAVIQTVDWFNWLEEEDDDEEDYEEEEE</sequence>
<dbReference type="EMBL" id="KV784375">
    <property type="protein sequence ID" value="OEU09489.1"/>
    <property type="molecule type" value="Genomic_DNA"/>
</dbReference>
<dbReference type="Pfam" id="PF02020">
    <property type="entry name" value="W2"/>
    <property type="match status" value="1"/>
</dbReference>
<dbReference type="OrthoDB" id="48047at2759"/>
<dbReference type="InterPro" id="IPR003307">
    <property type="entry name" value="W2_domain"/>
</dbReference>
<dbReference type="AlphaFoldDB" id="A0A1E7EUI2"/>
<dbReference type="PROSITE" id="PS51363">
    <property type="entry name" value="W2"/>
    <property type="match status" value="1"/>
</dbReference>
<gene>
    <name evidence="3" type="ORF">FRACYDRAFT_271354</name>
</gene>
<evidence type="ECO:0000313" key="4">
    <source>
        <dbReference type="Proteomes" id="UP000095751"/>
    </source>
</evidence>
<dbReference type="InterPro" id="IPR016024">
    <property type="entry name" value="ARM-type_fold"/>
</dbReference>
<keyword evidence="4" id="KW-1185">Reference proteome</keyword>
<organism evidence="3 4">
    <name type="scientific">Fragilariopsis cylindrus CCMP1102</name>
    <dbReference type="NCBI Taxonomy" id="635003"/>
    <lineage>
        <taxon>Eukaryota</taxon>
        <taxon>Sar</taxon>
        <taxon>Stramenopiles</taxon>
        <taxon>Ochrophyta</taxon>
        <taxon>Bacillariophyta</taxon>
        <taxon>Bacillariophyceae</taxon>
        <taxon>Bacillariophycidae</taxon>
        <taxon>Bacillariales</taxon>
        <taxon>Bacillariaceae</taxon>
        <taxon>Fragilariopsis</taxon>
    </lineage>
</organism>
<dbReference type="KEGG" id="fcy:FRACYDRAFT_271354"/>
<proteinExistence type="predicted"/>
<evidence type="ECO:0000256" key="1">
    <source>
        <dbReference type="SAM" id="MobiDB-lite"/>
    </source>
</evidence>
<feature type="compositionally biased region" description="Basic and acidic residues" evidence="1">
    <location>
        <begin position="8"/>
        <end position="38"/>
    </location>
</feature>
<protein>
    <recommendedName>
        <fullName evidence="2">W2 domain-containing protein</fullName>
    </recommendedName>
</protein>
<feature type="compositionally biased region" description="Basic and acidic residues" evidence="1">
    <location>
        <begin position="81"/>
        <end position="98"/>
    </location>
</feature>
<dbReference type="Gene3D" id="1.25.40.180">
    <property type="match status" value="1"/>
</dbReference>
<feature type="compositionally biased region" description="Gly residues" evidence="1">
    <location>
        <begin position="39"/>
        <end position="53"/>
    </location>
</feature>